<keyword evidence="8" id="KW-1185">Reference proteome</keyword>
<feature type="compositionally biased region" description="Polar residues" evidence="5">
    <location>
        <begin position="141"/>
        <end position="150"/>
    </location>
</feature>
<feature type="compositionally biased region" description="Polar residues" evidence="5">
    <location>
        <begin position="451"/>
        <end position="462"/>
    </location>
</feature>
<dbReference type="EMBL" id="JAEUBG010003400">
    <property type="protein sequence ID" value="KAH3682822.1"/>
    <property type="molecule type" value="Genomic_DNA"/>
</dbReference>
<feature type="compositionally biased region" description="Basic and acidic residues" evidence="5">
    <location>
        <begin position="109"/>
        <end position="140"/>
    </location>
</feature>
<protein>
    <recommendedName>
        <fullName evidence="6">CENP-T/Histone H4 histone fold domain-containing protein</fullName>
    </recommendedName>
</protein>
<dbReference type="AlphaFoldDB" id="A0A9P8Q2N3"/>
<organism evidence="7 8">
    <name type="scientific">Wickerhamomyces pijperi</name>
    <name type="common">Yeast</name>
    <name type="synonym">Pichia pijperi</name>
    <dbReference type="NCBI Taxonomy" id="599730"/>
    <lineage>
        <taxon>Eukaryota</taxon>
        <taxon>Fungi</taxon>
        <taxon>Dikarya</taxon>
        <taxon>Ascomycota</taxon>
        <taxon>Saccharomycotina</taxon>
        <taxon>Saccharomycetes</taxon>
        <taxon>Phaffomycetales</taxon>
        <taxon>Wickerhamomycetaceae</taxon>
        <taxon>Wickerhamomyces</taxon>
    </lineage>
</organism>
<proteinExistence type="predicted"/>
<evidence type="ECO:0000259" key="6">
    <source>
        <dbReference type="Pfam" id="PF15511"/>
    </source>
</evidence>
<comment type="caution">
    <text evidence="7">The sequence shown here is derived from an EMBL/GenBank/DDBJ whole genome shotgun (WGS) entry which is preliminary data.</text>
</comment>
<dbReference type="GO" id="GO:0005634">
    <property type="term" value="C:nucleus"/>
    <property type="evidence" value="ECO:0007669"/>
    <property type="project" value="UniProtKB-SubCell"/>
</dbReference>
<feature type="domain" description="CENP-T/Histone H4 histone fold" evidence="6">
    <location>
        <begin position="495"/>
        <end position="567"/>
    </location>
</feature>
<gene>
    <name evidence="7" type="ORF">WICPIJ_006215</name>
</gene>
<feature type="compositionally biased region" description="Basic and acidic residues" evidence="5">
    <location>
        <begin position="380"/>
        <end position="412"/>
    </location>
</feature>
<feature type="region of interest" description="Disordered" evidence="5">
    <location>
        <begin position="89"/>
        <end position="150"/>
    </location>
</feature>
<dbReference type="Pfam" id="PF15511">
    <property type="entry name" value="CENP-T_C"/>
    <property type="match status" value="1"/>
</dbReference>
<dbReference type="Gene3D" id="1.10.20.10">
    <property type="entry name" value="Histone, subunit A"/>
    <property type="match status" value="1"/>
</dbReference>
<evidence type="ECO:0000313" key="7">
    <source>
        <dbReference type="EMBL" id="KAH3682822.1"/>
    </source>
</evidence>
<evidence type="ECO:0000256" key="5">
    <source>
        <dbReference type="SAM" id="MobiDB-lite"/>
    </source>
</evidence>
<feature type="region of interest" description="Disordered" evidence="5">
    <location>
        <begin position="181"/>
        <end position="220"/>
    </location>
</feature>
<feature type="region of interest" description="Disordered" evidence="5">
    <location>
        <begin position="440"/>
        <end position="462"/>
    </location>
</feature>
<feature type="region of interest" description="Disordered" evidence="5">
    <location>
        <begin position="380"/>
        <end position="421"/>
    </location>
</feature>
<sequence length="585" mass="66686">MDSVQSAHKQQQQPLTSAKSTPKRRRRSTLISANLRITPKRSRKQSISPRVTLRLLSRALLKEHKKVETDQLEQSKQQDDIYSQVSTSLLGSPQRRNEPSPPFSAHVTAPEKEENQREASDHEAEEGLKPEETSDLHWKESNSINTLNTFENTSLTIPNITETKPQSPDPPIETQINRLSPQQEKITDHPIPTLDNHTQEKSPKPTSISPETPKRNPFFETATSPVISDRRLLLLSPVNIHRNRETVPDEATGAMIFQSDGPIDAQIEVRKTKETPNEHEHGHENEDFINDYMMNEFVGGDELDSVPYDEDNIHKVDVNEGLLDLVDEYAEPPGFEMEEEEELNSSRNEAVADNDSDNKENQGIVSDHASFDYEHDQEMFQDEQRTPKNDKDLVNEDAHNNSDVPDSTREESLPPFSNAQSTAFDNDVSFDLLGTNITVRNKKSSSSSSSRRNQTSYKNFTANVEQEPRELPELSANINPTMKFLQSLTTKNIHTEGFLEDLKPITQAYFHQMSSDIAQYAEHSRGRTRIVVSDLLLLFQRQRHVRTEAELLELVNNELGLEDYLEIKEGFLQSGRKRRPTPSRK</sequence>
<dbReference type="Proteomes" id="UP000774326">
    <property type="component" value="Unassembled WGS sequence"/>
</dbReference>
<dbReference type="InterPro" id="IPR009072">
    <property type="entry name" value="Histone-fold"/>
</dbReference>
<dbReference type="InterPro" id="IPR035425">
    <property type="entry name" value="CENP-T/H4_C"/>
</dbReference>
<evidence type="ECO:0000313" key="8">
    <source>
        <dbReference type="Proteomes" id="UP000774326"/>
    </source>
</evidence>
<feature type="region of interest" description="Disordered" evidence="5">
    <location>
        <begin position="336"/>
        <end position="363"/>
    </location>
</feature>
<feature type="region of interest" description="Disordered" evidence="5">
    <location>
        <begin position="1"/>
        <end position="50"/>
    </location>
</feature>
<dbReference type="GO" id="GO:0046982">
    <property type="term" value="F:protein heterodimerization activity"/>
    <property type="evidence" value="ECO:0007669"/>
    <property type="project" value="InterPro"/>
</dbReference>
<reference evidence="7" key="1">
    <citation type="journal article" date="2021" name="Open Biol.">
        <title>Shared evolutionary footprints suggest mitochondrial oxidative damage underlies multiple complex I losses in fungi.</title>
        <authorList>
            <person name="Schikora-Tamarit M.A."/>
            <person name="Marcet-Houben M."/>
            <person name="Nosek J."/>
            <person name="Gabaldon T."/>
        </authorList>
    </citation>
    <scope>NUCLEOTIDE SEQUENCE</scope>
    <source>
        <strain evidence="7">CBS2887</strain>
    </source>
</reference>
<evidence type="ECO:0000256" key="4">
    <source>
        <dbReference type="ARBA" id="ARBA00023242"/>
    </source>
</evidence>
<evidence type="ECO:0000256" key="2">
    <source>
        <dbReference type="ARBA" id="ARBA00004286"/>
    </source>
</evidence>
<name>A0A9P8Q2N3_WICPI</name>
<accession>A0A9P8Q2N3</accession>
<evidence type="ECO:0000256" key="3">
    <source>
        <dbReference type="ARBA" id="ARBA00022454"/>
    </source>
</evidence>
<evidence type="ECO:0000256" key="1">
    <source>
        <dbReference type="ARBA" id="ARBA00004123"/>
    </source>
</evidence>
<comment type="subcellular location">
    <subcellularLocation>
        <location evidence="2">Chromosome</location>
    </subcellularLocation>
    <subcellularLocation>
        <location evidence="1">Nucleus</location>
    </subcellularLocation>
</comment>
<reference evidence="7" key="2">
    <citation type="submission" date="2021-01" db="EMBL/GenBank/DDBJ databases">
        <authorList>
            <person name="Schikora-Tamarit M.A."/>
        </authorList>
    </citation>
    <scope>NUCLEOTIDE SEQUENCE</scope>
    <source>
        <strain evidence="7">CBS2887</strain>
    </source>
</reference>
<feature type="compositionally biased region" description="Polar residues" evidence="5">
    <location>
        <begin position="1"/>
        <end position="20"/>
    </location>
</feature>
<keyword evidence="3" id="KW-0158">Chromosome</keyword>
<dbReference type="GO" id="GO:0005694">
    <property type="term" value="C:chromosome"/>
    <property type="evidence" value="ECO:0007669"/>
    <property type="project" value="UniProtKB-SubCell"/>
</dbReference>
<keyword evidence="4" id="KW-0539">Nucleus</keyword>